<dbReference type="AlphaFoldDB" id="A0A5C6DXU7"/>
<feature type="signal peptide" evidence="1">
    <location>
        <begin position="1"/>
        <end position="24"/>
    </location>
</feature>
<dbReference type="SUPFAM" id="SSF51338">
    <property type="entry name" value="Composite domain of metallo-dependent hydrolases"/>
    <property type="match status" value="1"/>
</dbReference>
<dbReference type="InterPro" id="IPR051781">
    <property type="entry name" value="Metallo-dep_Hydrolase"/>
</dbReference>
<evidence type="ECO:0000313" key="3">
    <source>
        <dbReference type="EMBL" id="TWU40667.1"/>
    </source>
</evidence>
<accession>A0A5C6DXU7</accession>
<keyword evidence="1" id="KW-0732">Signal</keyword>
<dbReference type="PANTHER" id="PTHR43135:SF3">
    <property type="entry name" value="ALPHA-D-RIBOSE 1-METHYLPHOSPHONATE 5-TRIPHOSPHATE DIPHOSPHATASE"/>
    <property type="match status" value="1"/>
</dbReference>
<feature type="chain" id="PRO_5023123364" evidence="1">
    <location>
        <begin position="25"/>
        <end position="436"/>
    </location>
</feature>
<gene>
    <name evidence="3" type="ORF">Poly41_15020</name>
</gene>
<evidence type="ECO:0000313" key="4">
    <source>
        <dbReference type="Proteomes" id="UP000319143"/>
    </source>
</evidence>
<reference evidence="3 4" key="1">
    <citation type="submission" date="2019-02" db="EMBL/GenBank/DDBJ databases">
        <title>Deep-cultivation of Planctomycetes and their phenomic and genomic characterization uncovers novel biology.</title>
        <authorList>
            <person name="Wiegand S."/>
            <person name="Jogler M."/>
            <person name="Boedeker C."/>
            <person name="Pinto D."/>
            <person name="Vollmers J."/>
            <person name="Rivas-Marin E."/>
            <person name="Kohn T."/>
            <person name="Peeters S.H."/>
            <person name="Heuer A."/>
            <person name="Rast P."/>
            <person name="Oberbeckmann S."/>
            <person name="Bunk B."/>
            <person name="Jeske O."/>
            <person name="Meyerdierks A."/>
            <person name="Storesund J.E."/>
            <person name="Kallscheuer N."/>
            <person name="Luecker S."/>
            <person name="Lage O.M."/>
            <person name="Pohl T."/>
            <person name="Merkel B.J."/>
            <person name="Hornburger P."/>
            <person name="Mueller R.-W."/>
            <person name="Bruemmer F."/>
            <person name="Labrenz M."/>
            <person name="Spormann A.M."/>
            <person name="Op Den Camp H."/>
            <person name="Overmann J."/>
            <person name="Amann R."/>
            <person name="Jetten M.S.M."/>
            <person name="Mascher T."/>
            <person name="Medema M.H."/>
            <person name="Devos D.P."/>
            <person name="Kaster A.-K."/>
            <person name="Ovreas L."/>
            <person name="Rohde M."/>
            <person name="Galperin M.Y."/>
            <person name="Jogler C."/>
        </authorList>
    </citation>
    <scope>NUCLEOTIDE SEQUENCE [LARGE SCALE GENOMIC DNA]</scope>
    <source>
        <strain evidence="3 4">Poly41</strain>
    </source>
</reference>
<evidence type="ECO:0000259" key="2">
    <source>
        <dbReference type="Pfam" id="PF01979"/>
    </source>
</evidence>
<dbReference type="Gene3D" id="3.20.20.140">
    <property type="entry name" value="Metal-dependent hydrolases"/>
    <property type="match status" value="1"/>
</dbReference>
<dbReference type="Proteomes" id="UP000319143">
    <property type="component" value="Unassembled WGS sequence"/>
</dbReference>
<feature type="domain" description="Amidohydrolase-related" evidence="2">
    <location>
        <begin position="314"/>
        <end position="414"/>
    </location>
</feature>
<evidence type="ECO:0000256" key="1">
    <source>
        <dbReference type="SAM" id="SignalP"/>
    </source>
</evidence>
<dbReference type="GO" id="GO:0016810">
    <property type="term" value="F:hydrolase activity, acting on carbon-nitrogen (but not peptide) bonds"/>
    <property type="evidence" value="ECO:0007669"/>
    <property type="project" value="InterPro"/>
</dbReference>
<dbReference type="EMBL" id="SJPV01000002">
    <property type="protein sequence ID" value="TWU40667.1"/>
    <property type="molecule type" value="Genomic_DNA"/>
</dbReference>
<dbReference type="SUPFAM" id="SSF51556">
    <property type="entry name" value="Metallo-dependent hydrolases"/>
    <property type="match status" value="1"/>
</dbReference>
<proteinExistence type="predicted"/>
<dbReference type="Pfam" id="PF01979">
    <property type="entry name" value="Amidohydro_1"/>
    <property type="match status" value="1"/>
</dbReference>
<dbReference type="Gene3D" id="2.30.40.10">
    <property type="entry name" value="Urease, subunit C, domain 1"/>
    <property type="match status" value="1"/>
</dbReference>
<dbReference type="PANTHER" id="PTHR43135">
    <property type="entry name" value="ALPHA-D-RIBOSE 1-METHYLPHOSPHONATE 5-TRIPHOSPHATE DIPHOSPHATASE"/>
    <property type="match status" value="1"/>
</dbReference>
<comment type="caution">
    <text evidence="3">The sequence shown here is derived from an EMBL/GenBank/DDBJ whole genome shotgun (WGS) entry which is preliminary data.</text>
</comment>
<dbReference type="OrthoDB" id="9802793at2"/>
<dbReference type="InterPro" id="IPR011059">
    <property type="entry name" value="Metal-dep_hydrolase_composite"/>
</dbReference>
<protein>
    <submittedName>
        <fullName evidence="3">Imidazolonepropionase</fullName>
    </submittedName>
</protein>
<dbReference type="RefSeq" id="WP_146525237.1">
    <property type="nucleotide sequence ID" value="NZ_SJPV01000002.1"/>
</dbReference>
<keyword evidence="4" id="KW-1185">Reference proteome</keyword>
<organism evidence="3 4">
    <name type="scientific">Novipirellula artificiosorum</name>
    <dbReference type="NCBI Taxonomy" id="2528016"/>
    <lineage>
        <taxon>Bacteria</taxon>
        <taxon>Pseudomonadati</taxon>
        <taxon>Planctomycetota</taxon>
        <taxon>Planctomycetia</taxon>
        <taxon>Pirellulales</taxon>
        <taxon>Pirellulaceae</taxon>
        <taxon>Novipirellula</taxon>
    </lineage>
</organism>
<dbReference type="InterPro" id="IPR032466">
    <property type="entry name" value="Metal_Hydrolase"/>
</dbReference>
<dbReference type="InterPro" id="IPR006680">
    <property type="entry name" value="Amidohydro-rel"/>
</dbReference>
<name>A0A5C6DXU7_9BACT</name>
<sequence precursor="true">MIIKSVLPVWVAAALFVVPAPVHANDQIPGSPQTTPILIRGATLHPIEGDVIERGSLLFEQGRITAIGRHVRPPEGTEVIKADRKHVYPGLIEPLTDIGLREISAVDVTIDRDELGQRNPNVRSWVAVNPDSELIPVARAGGVLIAHVAPGGRFVQGQSAVMMLDGWTAAEMTLLAPSGLCVAWGTMQPNDKDSVEQARERDQKWREFDEWIEQAKRYAAKQASESEPIAEDLRLEALLPVLRREMPLIVSVDRQSGIESAVAYAVEHDFRLVIYGGYEAEACADLLKRHNVAVIVAGVYRLPMHRDDPYDAAYTLPERLRRAGVHFAIGGEGSGYPGGASNVRNLPYHAACAVAYGLPREDAIRRITLSAAEVLGVEDRVGSLTVGKDATIVIADGDLLETQTNVTEAFIQGRRVDLSSKHTMLFEKYKKKYGER</sequence>